<gene>
    <name evidence="4" type="ORF">SEV965_LOCUS465</name>
</gene>
<dbReference type="EMBL" id="CAJNOU010000007">
    <property type="protein sequence ID" value="CAF0797688.1"/>
    <property type="molecule type" value="Genomic_DNA"/>
</dbReference>
<evidence type="ECO:0000259" key="3">
    <source>
        <dbReference type="PROSITE" id="PS51164"/>
    </source>
</evidence>
<dbReference type="SUPFAM" id="SSF57180">
    <property type="entry name" value="Cellulose-binding domain"/>
    <property type="match status" value="2"/>
</dbReference>
<name>A0A813SM69_9BILA</name>
<keyword evidence="1 2" id="KW-0732">Signal</keyword>
<feature type="domain" description="CBM1" evidence="3">
    <location>
        <begin position="184"/>
        <end position="220"/>
    </location>
</feature>
<dbReference type="InterPro" id="IPR000254">
    <property type="entry name" value="CBD"/>
</dbReference>
<dbReference type="AlphaFoldDB" id="A0A813SM69"/>
<dbReference type="GO" id="GO:0005576">
    <property type="term" value="C:extracellular region"/>
    <property type="evidence" value="ECO:0007669"/>
    <property type="project" value="InterPro"/>
</dbReference>
<dbReference type="InterPro" id="IPR035971">
    <property type="entry name" value="CBD_sf"/>
</dbReference>
<sequence>MTSSLLVKLTLLAAIIGIAYSVGLYEQCAGEGYGTFPCNAGLTCFRRNNWFSSCQYECPKNQGWHCETYITLAPSFAAGWAQCGGDVWGGPRGCPAGYACYARSVYYSQCRPIGDCPLDWACAALVQTTPRPTTVPAPVTLSPYTQCNNVAHAVCPLGTACFRNNALYSECRPSCPSTWACETDVAGLNEQCGGEGYVGLTRCAEGLRCYARNQWYSHCAA</sequence>
<organism evidence="4 5">
    <name type="scientific">Rotaria sordida</name>
    <dbReference type="NCBI Taxonomy" id="392033"/>
    <lineage>
        <taxon>Eukaryota</taxon>
        <taxon>Metazoa</taxon>
        <taxon>Spiralia</taxon>
        <taxon>Gnathifera</taxon>
        <taxon>Rotifera</taxon>
        <taxon>Eurotatoria</taxon>
        <taxon>Bdelloidea</taxon>
        <taxon>Philodinida</taxon>
        <taxon>Philodinidae</taxon>
        <taxon>Rotaria</taxon>
    </lineage>
</organism>
<dbReference type="GO" id="GO:0030248">
    <property type="term" value="F:cellulose binding"/>
    <property type="evidence" value="ECO:0007669"/>
    <property type="project" value="InterPro"/>
</dbReference>
<dbReference type="PROSITE" id="PS51164">
    <property type="entry name" value="CBM1_2"/>
    <property type="match status" value="2"/>
</dbReference>
<dbReference type="Proteomes" id="UP000663889">
    <property type="component" value="Unassembled WGS sequence"/>
</dbReference>
<dbReference type="SMART" id="SM00236">
    <property type="entry name" value="fCBD"/>
    <property type="match status" value="3"/>
</dbReference>
<dbReference type="Pfam" id="PF00734">
    <property type="entry name" value="CBM_1"/>
    <property type="match status" value="3"/>
</dbReference>
<protein>
    <recommendedName>
        <fullName evidence="3">CBM1 domain-containing protein</fullName>
    </recommendedName>
</protein>
<evidence type="ECO:0000313" key="5">
    <source>
        <dbReference type="Proteomes" id="UP000663889"/>
    </source>
</evidence>
<dbReference type="PROSITE" id="PS00562">
    <property type="entry name" value="CBM1_1"/>
    <property type="match status" value="1"/>
</dbReference>
<accession>A0A813SM69</accession>
<proteinExistence type="predicted"/>
<evidence type="ECO:0000313" key="4">
    <source>
        <dbReference type="EMBL" id="CAF0797688.1"/>
    </source>
</evidence>
<feature type="chain" id="PRO_5032607056" description="CBM1 domain-containing protein" evidence="2">
    <location>
        <begin position="22"/>
        <end position="221"/>
    </location>
</feature>
<dbReference type="GO" id="GO:0005975">
    <property type="term" value="P:carbohydrate metabolic process"/>
    <property type="evidence" value="ECO:0007669"/>
    <property type="project" value="InterPro"/>
</dbReference>
<evidence type="ECO:0000256" key="2">
    <source>
        <dbReference type="SAM" id="SignalP"/>
    </source>
</evidence>
<feature type="domain" description="CBM1" evidence="3">
    <location>
        <begin position="75"/>
        <end position="111"/>
    </location>
</feature>
<evidence type="ECO:0000256" key="1">
    <source>
        <dbReference type="ARBA" id="ARBA00022729"/>
    </source>
</evidence>
<comment type="caution">
    <text evidence="4">The sequence shown here is derived from an EMBL/GenBank/DDBJ whole genome shotgun (WGS) entry which is preliminary data.</text>
</comment>
<feature type="signal peptide" evidence="2">
    <location>
        <begin position="1"/>
        <end position="21"/>
    </location>
</feature>
<reference evidence="4" key="1">
    <citation type="submission" date="2021-02" db="EMBL/GenBank/DDBJ databases">
        <authorList>
            <person name="Nowell W R."/>
        </authorList>
    </citation>
    <scope>NUCLEOTIDE SEQUENCE</scope>
</reference>